<proteinExistence type="predicted"/>
<comment type="caution">
    <text evidence="4">The sequence shown here is derived from an EMBL/GenBank/DDBJ whole genome shotgun (WGS) entry which is preliminary data.</text>
</comment>
<dbReference type="AlphaFoldDB" id="A0ABD2J6B3"/>
<reference evidence="4 5" key="1">
    <citation type="submission" date="2024-10" db="EMBL/GenBank/DDBJ databases">
        <authorList>
            <person name="Kim D."/>
        </authorList>
    </citation>
    <scope>NUCLEOTIDE SEQUENCE [LARGE SCALE GENOMIC DNA]</scope>
    <source>
        <strain evidence="4">Taebaek</strain>
    </source>
</reference>
<dbReference type="InterPro" id="IPR051002">
    <property type="entry name" value="UBA_autophagy_assoc_protein"/>
</dbReference>
<gene>
    <name evidence="4" type="ORF">niasHS_010575</name>
</gene>
<feature type="coiled-coil region" evidence="1">
    <location>
        <begin position="25"/>
        <end position="130"/>
    </location>
</feature>
<feature type="region of interest" description="Disordered" evidence="2">
    <location>
        <begin position="1"/>
        <end position="23"/>
    </location>
</feature>
<dbReference type="InterPro" id="IPR022157">
    <property type="entry name" value="Dynactin"/>
</dbReference>
<dbReference type="PANTHER" id="PTHR31915:SF6">
    <property type="entry name" value="SKICH DOMAIN-CONTAINING PROTEIN"/>
    <property type="match status" value="1"/>
</dbReference>
<keyword evidence="1" id="KW-0175">Coiled coil</keyword>
<sequence length="960" mass="109261">MPNQQTATASKDEGIGSTDKKQLGTAHCQQQLQQALEQITQLEEMRVINEEMLEEYKEQQKKVEEELNDQIDQQMIIVKQLEYQLEEKDRMVEKLEFALVKFREKIDELNEQLTRKQEELDNQMSAAEMIDRLYKLDISDLEEMHQLNEAIIEGKEDTEKALKQQLDEQMITISNLKHQISDWEDRAVDYERVIVKFRQKTAELNERVQNLHDELATMHARDEEKSRNAGAEMSLLANVNRTFSEVVEMEQCSIDLESVKQQSVYLRIFLPDNFTKPGGDNDCLLLCVLFPRMSAKALSLAHLLQRKYPPVPGGLRREHVTLSHKAEQWAHVRRFGYQLHVFNNILQKTISVLKQPNADKALSRLATIQLDIALQEKSLDQYFGLLRQNRFDENTSVAELERIVKYFQRLFSANLSTESYNARDDLRNILVQVKEGLGWAQFNTQRLRNFLVTPQTSDSTSSGTSSELVASTIHSSLMAKSMNSSGHNNLPTSAEAVEVEFLAFTDRLSATLTECEGLTIRALNRIPAENDLILGPELSDRILSAIAALEKCMCCLNECCAMAVSQLSAVDSEGLPAQQLLEFLRGEVEKFAGRLDNQQQVTVHIFDERERGLELVRTVLDELSVALENSSMELPPSAKGGDSTRNGSPLTINAGNPFVPLNERAYGRKKEAVEADGIRWQLAKKDEELLNLQKALKERDSEIGTMKLRVEMAKTQLAETTGKGGISVEMELLRQRCTGLENDLKRQKDEYEQQLDQLRQQLAEEHNRTREFSKKALFANMQNQQQQQAAAAALTMNASPGSVSASPLSRVGSSSGASTMGATDTTHGAASDVSVASVYQQQLDNSQQELKQALNKIRQLESQHFPDLVTLPCPNCTERTRAEQNELAEMLKESDELVKLSNKYQLRPIDVKEFSKYRKIVDNINFRSQSLRIRFQRWWRKFHPGEPLPEIRLPNFWRSA</sequence>
<organism evidence="4 5">
    <name type="scientific">Heterodera schachtii</name>
    <name type="common">Sugarbeet cyst nematode worm</name>
    <name type="synonym">Tylenchus schachtii</name>
    <dbReference type="NCBI Taxonomy" id="97005"/>
    <lineage>
        <taxon>Eukaryota</taxon>
        <taxon>Metazoa</taxon>
        <taxon>Ecdysozoa</taxon>
        <taxon>Nematoda</taxon>
        <taxon>Chromadorea</taxon>
        <taxon>Rhabditida</taxon>
        <taxon>Tylenchina</taxon>
        <taxon>Tylenchomorpha</taxon>
        <taxon>Tylenchoidea</taxon>
        <taxon>Heteroderidae</taxon>
        <taxon>Heteroderinae</taxon>
        <taxon>Heterodera</taxon>
    </lineage>
</organism>
<feature type="coiled-coil region" evidence="1">
    <location>
        <begin position="730"/>
        <end position="775"/>
    </location>
</feature>
<feature type="domain" description="Dynein associated protein" evidence="3">
    <location>
        <begin position="205"/>
        <end position="460"/>
    </location>
</feature>
<feature type="compositionally biased region" description="Low complexity" evidence="2">
    <location>
        <begin position="812"/>
        <end position="826"/>
    </location>
</feature>
<name>A0ABD2J6B3_HETSC</name>
<feature type="region of interest" description="Disordered" evidence="2">
    <location>
        <begin position="631"/>
        <end position="654"/>
    </location>
</feature>
<feature type="compositionally biased region" description="Basic and acidic residues" evidence="2">
    <location>
        <begin position="10"/>
        <end position="22"/>
    </location>
</feature>
<dbReference type="Pfam" id="PF12455">
    <property type="entry name" value="Dynactin"/>
    <property type="match status" value="1"/>
</dbReference>
<dbReference type="Proteomes" id="UP001620645">
    <property type="component" value="Unassembled WGS sequence"/>
</dbReference>
<feature type="compositionally biased region" description="Polar residues" evidence="2">
    <location>
        <begin position="643"/>
        <end position="654"/>
    </location>
</feature>
<protein>
    <recommendedName>
        <fullName evidence="3">Dynein associated protein domain-containing protein</fullName>
    </recommendedName>
</protein>
<dbReference type="PANTHER" id="PTHR31915">
    <property type="entry name" value="SKICH DOMAIN-CONTAINING PROTEIN"/>
    <property type="match status" value="1"/>
</dbReference>
<keyword evidence="5" id="KW-1185">Reference proteome</keyword>
<dbReference type="EMBL" id="JBICCN010000254">
    <property type="protein sequence ID" value="KAL3082773.1"/>
    <property type="molecule type" value="Genomic_DNA"/>
</dbReference>
<feature type="region of interest" description="Disordered" evidence="2">
    <location>
        <begin position="789"/>
        <end position="826"/>
    </location>
</feature>
<evidence type="ECO:0000259" key="3">
    <source>
        <dbReference type="Pfam" id="PF12455"/>
    </source>
</evidence>
<evidence type="ECO:0000313" key="4">
    <source>
        <dbReference type="EMBL" id="KAL3082773.1"/>
    </source>
</evidence>
<evidence type="ECO:0000256" key="2">
    <source>
        <dbReference type="SAM" id="MobiDB-lite"/>
    </source>
</evidence>
<feature type="compositionally biased region" description="Polar residues" evidence="2">
    <location>
        <begin position="796"/>
        <end position="807"/>
    </location>
</feature>
<accession>A0ABD2J6B3</accession>
<evidence type="ECO:0000256" key="1">
    <source>
        <dbReference type="SAM" id="Coils"/>
    </source>
</evidence>
<evidence type="ECO:0000313" key="5">
    <source>
        <dbReference type="Proteomes" id="UP001620645"/>
    </source>
</evidence>
<feature type="coiled-coil region" evidence="1">
    <location>
        <begin position="159"/>
        <end position="221"/>
    </location>
</feature>
<feature type="coiled-coil region" evidence="1">
    <location>
        <begin position="836"/>
        <end position="863"/>
    </location>
</feature>